<keyword evidence="12" id="KW-1185">Reference proteome</keyword>
<feature type="signal peptide" evidence="9">
    <location>
        <begin position="1"/>
        <end position="23"/>
    </location>
</feature>
<keyword evidence="7 8" id="KW-0408">Iron</keyword>
<dbReference type="PANTHER" id="PTHR30600:SF10">
    <property type="entry name" value="BLL6722 PROTEIN"/>
    <property type="match status" value="1"/>
</dbReference>
<dbReference type="SUPFAM" id="SSF46626">
    <property type="entry name" value="Cytochrome c"/>
    <property type="match status" value="2"/>
</dbReference>
<feature type="domain" description="Cytochrome c" evidence="10">
    <location>
        <begin position="255"/>
        <end position="417"/>
    </location>
</feature>
<accession>A0ABW7GG12</accession>
<evidence type="ECO:0000313" key="12">
    <source>
        <dbReference type="Proteomes" id="UP001606302"/>
    </source>
</evidence>
<comment type="caution">
    <text evidence="11">The sequence shown here is derived from an EMBL/GenBank/DDBJ whole genome shotgun (WGS) entry which is preliminary data.</text>
</comment>
<organism evidence="11 12">
    <name type="scientific">Pelomonas lactea</name>
    <dbReference type="NCBI Taxonomy" id="3299030"/>
    <lineage>
        <taxon>Bacteria</taxon>
        <taxon>Pseudomonadati</taxon>
        <taxon>Pseudomonadota</taxon>
        <taxon>Betaproteobacteria</taxon>
        <taxon>Burkholderiales</taxon>
        <taxon>Sphaerotilaceae</taxon>
        <taxon>Roseateles</taxon>
    </lineage>
</organism>
<protein>
    <submittedName>
        <fullName evidence="11">Cytochrome-c peroxidase</fullName>
    </submittedName>
</protein>
<reference evidence="11 12" key="1">
    <citation type="submission" date="2024-08" db="EMBL/GenBank/DDBJ databases">
        <authorList>
            <person name="Lu H."/>
        </authorList>
    </citation>
    <scope>NUCLEOTIDE SEQUENCE [LARGE SCALE GENOMIC DNA]</scope>
    <source>
        <strain evidence="11 12">DXS20W</strain>
    </source>
</reference>
<dbReference type="PROSITE" id="PS51007">
    <property type="entry name" value="CYTC"/>
    <property type="match status" value="2"/>
</dbReference>
<keyword evidence="2 8" id="KW-0349">Heme</keyword>
<dbReference type="Proteomes" id="UP001606302">
    <property type="component" value="Unassembled WGS sequence"/>
</dbReference>
<evidence type="ECO:0000256" key="5">
    <source>
        <dbReference type="ARBA" id="ARBA00022764"/>
    </source>
</evidence>
<evidence type="ECO:0000256" key="2">
    <source>
        <dbReference type="ARBA" id="ARBA00022617"/>
    </source>
</evidence>
<keyword evidence="5" id="KW-0574">Periplasm</keyword>
<name>A0ABW7GG12_9BURK</name>
<evidence type="ECO:0000256" key="3">
    <source>
        <dbReference type="ARBA" id="ARBA00022723"/>
    </source>
</evidence>
<evidence type="ECO:0000256" key="9">
    <source>
        <dbReference type="SAM" id="SignalP"/>
    </source>
</evidence>
<dbReference type="GO" id="GO:0004601">
    <property type="term" value="F:peroxidase activity"/>
    <property type="evidence" value="ECO:0007669"/>
    <property type="project" value="UniProtKB-KW"/>
</dbReference>
<evidence type="ECO:0000256" key="8">
    <source>
        <dbReference type="PROSITE-ProRule" id="PRU00433"/>
    </source>
</evidence>
<keyword evidence="4 9" id="KW-0732">Signal</keyword>
<sequence>MKALMPGRRRTMLAVAALLPALAGFGWSRERDDAWSAAERAVLASMHLDRLGALPPDLGNAVAERPEAAALGRALFFDTRLSRNGQVACASCHEPARQFQDGRPVGRGLADGARRTMPLADAARSPWLFWDGRKDSLWSQALGPLEDDAEHGSNRTRIAQQLHAHHRQRYEQVFGAFPPLAGLPADAGPLGSPAQREAWARMSDAQRDAVNRVFANLGKAIAAYERTLRAAPSRVDRYVRAVETGDAAARQILTPDEVRGLRLFIGKGRCVTCHAGPLLTDQHFHNTGVPPRTPGRPDPGRAAAVARVQADEFNCLGRYSDADATACGELSFIAQSPGLLGAFKTPGLRNVALRPPYMHAGQLATLEDVLAHYRQAPAAVLGSSELAPAGRVQAGRQAVRLDDEEARQVVAFLRALSGPADEGVGAGAR</sequence>
<dbReference type="InterPro" id="IPR009056">
    <property type="entry name" value="Cyt_c-like_dom"/>
</dbReference>
<evidence type="ECO:0000256" key="4">
    <source>
        <dbReference type="ARBA" id="ARBA00022729"/>
    </source>
</evidence>
<evidence type="ECO:0000256" key="7">
    <source>
        <dbReference type="ARBA" id="ARBA00023004"/>
    </source>
</evidence>
<keyword evidence="11" id="KW-0575">Peroxidase</keyword>
<proteinExistence type="predicted"/>
<dbReference type="InterPro" id="IPR051395">
    <property type="entry name" value="Cytochrome_c_Peroxidase/MauG"/>
</dbReference>
<dbReference type="InterPro" id="IPR036909">
    <property type="entry name" value="Cyt_c-like_dom_sf"/>
</dbReference>
<dbReference type="Pfam" id="PF03150">
    <property type="entry name" value="CCP_MauG"/>
    <property type="match status" value="1"/>
</dbReference>
<gene>
    <name evidence="11" type="ORF">ACG04Q_04885</name>
</gene>
<dbReference type="PANTHER" id="PTHR30600">
    <property type="entry name" value="CYTOCHROME C PEROXIDASE-RELATED"/>
    <property type="match status" value="1"/>
</dbReference>
<keyword evidence="3 8" id="KW-0479">Metal-binding</keyword>
<dbReference type="EMBL" id="JBIGHX010000002">
    <property type="protein sequence ID" value="MFG6460897.1"/>
    <property type="molecule type" value="Genomic_DNA"/>
</dbReference>
<dbReference type="Gene3D" id="1.10.760.10">
    <property type="entry name" value="Cytochrome c-like domain"/>
    <property type="match status" value="2"/>
</dbReference>
<feature type="domain" description="Cytochrome c" evidence="10">
    <location>
        <begin position="67"/>
        <end position="218"/>
    </location>
</feature>
<evidence type="ECO:0000313" key="11">
    <source>
        <dbReference type="EMBL" id="MFG6460897.1"/>
    </source>
</evidence>
<keyword evidence="6" id="KW-0560">Oxidoreductase</keyword>
<comment type="subcellular location">
    <subcellularLocation>
        <location evidence="1">Periplasm</location>
    </subcellularLocation>
</comment>
<evidence type="ECO:0000256" key="6">
    <source>
        <dbReference type="ARBA" id="ARBA00023002"/>
    </source>
</evidence>
<feature type="chain" id="PRO_5047267311" evidence="9">
    <location>
        <begin position="24"/>
        <end position="429"/>
    </location>
</feature>
<dbReference type="InterPro" id="IPR026259">
    <property type="entry name" value="MauG/Cytc_peroxidase"/>
</dbReference>
<dbReference type="PIRSF" id="PIRSF000294">
    <property type="entry name" value="Cytochrome-c_peroxidase"/>
    <property type="match status" value="1"/>
</dbReference>
<evidence type="ECO:0000259" key="10">
    <source>
        <dbReference type="PROSITE" id="PS51007"/>
    </source>
</evidence>
<evidence type="ECO:0000256" key="1">
    <source>
        <dbReference type="ARBA" id="ARBA00004418"/>
    </source>
</evidence>
<dbReference type="InterPro" id="IPR004852">
    <property type="entry name" value="Di-haem_cyt_c_peroxidsae"/>
</dbReference>